<proteinExistence type="predicted"/>
<gene>
    <name evidence="2" type="ORF">D9C73_000082</name>
</gene>
<feature type="compositionally biased region" description="Low complexity" evidence="1">
    <location>
        <begin position="486"/>
        <end position="546"/>
    </location>
</feature>
<name>A0A4U5TWK4_COLLU</name>
<feature type="region of interest" description="Disordered" evidence="1">
    <location>
        <begin position="433"/>
        <end position="460"/>
    </location>
</feature>
<dbReference type="EMBL" id="CM014078">
    <property type="protein sequence ID" value="TKS66026.1"/>
    <property type="molecule type" value="Genomic_DNA"/>
</dbReference>
<evidence type="ECO:0000256" key="1">
    <source>
        <dbReference type="SAM" id="MobiDB-lite"/>
    </source>
</evidence>
<feature type="region of interest" description="Disordered" evidence="1">
    <location>
        <begin position="483"/>
        <end position="578"/>
    </location>
</feature>
<evidence type="ECO:0000313" key="3">
    <source>
        <dbReference type="Proteomes" id="UP000298787"/>
    </source>
</evidence>
<sequence length="578" mass="64194">MKIRCTKSGRVPAISLNVVALLRKLSRDLSRTVLGHQALVKQEKGKRLVAREDLARCQKLARAKIPSLLEDIEKAAPRDPKTRYRFFGYFAAYLSSIYGHRTGVLTRMRVKEVRAAIGDDEKGYLINVSPGAQDSAQVRHRTDISERGGVRVVPDLDPPPRQDSPDQRVFFFSSLGRGEAKDMARYFRGAWTEMGLKGAPSIMDVRTAVSTLNFVVNRDSEVRANLASFMCHSVDTQDRFYALHRNIQRAQMIRRMFICLAVADPEKELAAAAARAAATTQPREERKGTPSKRAAAINLLAQKVKRKRLVRPREKPEMQGRIGNLAYEMTKTKESQLCPVCGGSFVQLAKRIRNRHAVVNPEERVILNNMATGRVTLPPGPCPMPGCGLRRMHVAKHLKTHHVISRRRLKEELLKLKRAAGIAALAKLRATNPQQPMATTLDLPDPGEGSSTSQRQPCANPSCRALAQHCQGLQEEIQRLGRNEEMQQQQPSSSSSSSSDEETQQQQKPSSSSSSSSDEETQQQQQPSSSSSSSSSDEETQQQQQPATPRQEAKTSSARKRLPFTQGLPQQSSSSFSS</sequence>
<dbReference type="AlphaFoldDB" id="A0A4U5TWK4"/>
<evidence type="ECO:0000313" key="2">
    <source>
        <dbReference type="EMBL" id="TKS66026.1"/>
    </source>
</evidence>
<feature type="compositionally biased region" description="Polar residues" evidence="1">
    <location>
        <begin position="449"/>
        <end position="459"/>
    </location>
</feature>
<accession>A0A4U5TWK4</accession>
<keyword evidence="3" id="KW-1185">Reference proteome</keyword>
<reference evidence="2 3" key="1">
    <citation type="submission" date="2019-01" db="EMBL/GenBank/DDBJ databases">
        <title>Genome Assembly of Collichthys lucidus.</title>
        <authorList>
            <person name="Cai M."/>
            <person name="Xiao S."/>
        </authorList>
    </citation>
    <scope>NUCLEOTIDE SEQUENCE [LARGE SCALE GENOMIC DNA]</scope>
    <source>
        <strain evidence="2">JT15FE1705JMU</strain>
        <tissue evidence="2">Muscle</tissue>
    </source>
</reference>
<dbReference type="Proteomes" id="UP000298787">
    <property type="component" value="Chromosome 1"/>
</dbReference>
<protein>
    <submittedName>
        <fullName evidence="2">Uncharacterized protein</fullName>
    </submittedName>
</protein>
<organism evidence="2 3">
    <name type="scientific">Collichthys lucidus</name>
    <name type="common">Big head croaker</name>
    <name type="synonym">Sciaena lucida</name>
    <dbReference type="NCBI Taxonomy" id="240159"/>
    <lineage>
        <taxon>Eukaryota</taxon>
        <taxon>Metazoa</taxon>
        <taxon>Chordata</taxon>
        <taxon>Craniata</taxon>
        <taxon>Vertebrata</taxon>
        <taxon>Euteleostomi</taxon>
        <taxon>Actinopterygii</taxon>
        <taxon>Neopterygii</taxon>
        <taxon>Teleostei</taxon>
        <taxon>Neoteleostei</taxon>
        <taxon>Acanthomorphata</taxon>
        <taxon>Eupercaria</taxon>
        <taxon>Sciaenidae</taxon>
        <taxon>Collichthys</taxon>
    </lineage>
</organism>